<dbReference type="EMBL" id="CP065668">
    <property type="protein sequence ID" value="QPS08248.1"/>
    <property type="molecule type" value="Genomic_DNA"/>
</dbReference>
<accession>A0A7T2VZK2</accession>
<dbReference type="PIRSF" id="PIRSF018266">
    <property type="entry name" value="FecR"/>
    <property type="match status" value="1"/>
</dbReference>
<feature type="domain" description="FecR N-terminal" evidence="2">
    <location>
        <begin position="26"/>
        <end position="66"/>
    </location>
</feature>
<evidence type="ECO:0000259" key="2">
    <source>
        <dbReference type="Pfam" id="PF16220"/>
    </source>
</evidence>
<dbReference type="InterPro" id="IPR006860">
    <property type="entry name" value="FecR"/>
</dbReference>
<name>A0A7T2VZK2_DELAC</name>
<gene>
    <name evidence="3" type="ORF">I6G66_29010</name>
</gene>
<dbReference type="RefSeq" id="WP_197955630.1">
    <property type="nucleotide sequence ID" value="NZ_CP065668.1"/>
</dbReference>
<proteinExistence type="predicted"/>
<dbReference type="GO" id="GO:0016989">
    <property type="term" value="F:sigma factor antagonist activity"/>
    <property type="evidence" value="ECO:0007669"/>
    <property type="project" value="TreeGrafter"/>
</dbReference>
<reference evidence="3 4" key="1">
    <citation type="submission" date="2020-12" db="EMBL/GenBank/DDBJ databases">
        <title>FDA dAtabase for Regulatory Grade micrObial Sequences (FDA-ARGOS): Supporting development and validation of Infectious Disease Dx tests.</title>
        <authorList>
            <person name="Sproer C."/>
            <person name="Gronow S."/>
            <person name="Severitt S."/>
            <person name="Schroder I."/>
            <person name="Tallon L."/>
            <person name="Sadzewicz L."/>
            <person name="Zhao X."/>
            <person name="Boylan J."/>
            <person name="Ott S."/>
            <person name="Bowen H."/>
            <person name="Vavikolanu K."/>
            <person name="Mehta A."/>
            <person name="Aluvathingal J."/>
            <person name="Nadendla S."/>
            <person name="Lowell S."/>
            <person name="Myers T."/>
            <person name="Yan Y."/>
            <person name="Sichtig H."/>
        </authorList>
    </citation>
    <scope>NUCLEOTIDE SEQUENCE [LARGE SCALE GENOMIC DNA]</scope>
    <source>
        <strain evidence="3 4">FDAARGOS_909</strain>
    </source>
</reference>
<feature type="domain" description="FecR protein" evidence="1">
    <location>
        <begin position="124"/>
        <end position="217"/>
    </location>
</feature>
<evidence type="ECO:0000313" key="3">
    <source>
        <dbReference type="EMBL" id="QPS08248.1"/>
    </source>
</evidence>
<dbReference type="InterPro" id="IPR012373">
    <property type="entry name" value="Ferrdict_sens_TM"/>
</dbReference>
<dbReference type="Proteomes" id="UP000594778">
    <property type="component" value="Chromosome"/>
</dbReference>
<sequence>MTEFRHASTGLPVFEGPPVSEAVSLQAVQWLVALQACDAGEDTQASWRRWRADHPDHERAWRHIEACGLHLRDLPAPLAHGALQPRRSRARGRRQAMKLLALAAFTGSSAWWIQGGDWREWSADHRTATGERQALTLADGTRIHLNTASAIDVRFDAGQRLLRLLGGEVLVTTASDPQARPFLVETAQGRLRALGTRFAVRQRDGASHVAVYEGAVEVRPADAPQAVRILAAGEQAGFDLRAVDAPQPADELAAAWSTGLLAARDMPLTDFIAELARHRRGRLACDPALASLRVSGMYPLDDTDRVLDMLVRTQPVELTGFGRYWLTVRARQNRT</sequence>
<dbReference type="Pfam" id="PF16220">
    <property type="entry name" value="DUF4880"/>
    <property type="match status" value="1"/>
</dbReference>
<dbReference type="PANTHER" id="PTHR30273:SF2">
    <property type="entry name" value="PROTEIN FECR"/>
    <property type="match status" value="1"/>
</dbReference>
<dbReference type="Pfam" id="PF04773">
    <property type="entry name" value="FecR"/>
    <property type="match status" value="1"/>
</dbReference>
<evidence type="ECO:0000259" key="1">
    <source>
        <dbReference type="Pfam" id="PF04773"/>
    </source>
</evidence>
<protein>
    <submittedName>
        <fullName evidence="3">FecR domain-containing protein</fullName>
    </submittedName>
</protein>
<dbReference type="AlphaFoldDB" id="A0A7T2VZK2"/>
<dbReference type="InterPro" id="IPR032623">
    <property type="entry name" value="FecR_N"/>
</dbReference>
<evidence type="ECO:0000313" key="4">
    <source>
        <dbReference type="Proteomes" id="UP000594778"/>
    </source>
</evidence>
<dbReference type="Gene3D" id="2.60.120.1440">
    <property type="match status" value="1"/>
</dbReference>
<organism evidence="3 4">
    <name type="scientific">Delftia acidovorans</name>
    <name type="common">Pseudomonas acidovorans</name>
    <name type="synonym">Comamonas acidovorans</name>
    <dbReference type="NCBI Taxonomy" id="80866"/>
    <lineage>
        <taxon>Bacteria</taxon>
        <taxon>Pseudomonadati</taxon>
        <taxon>Pseudomonadota</taxon>
        <taxon>Betaproteobacteria</taxon>
        <taxon>Burkholderiales</taxon>
        <taxon>Comamonadaceae</taxon>
        <taxon>Delftia</taxon>
    </lineage>
</organism>
<dbReference type="PANTHER" id="PTHR30273">
    <property type="entry name" value="PERIPLASMIC SIGNAL SENSOR AND SIGMA FACTOR ACTIVATOR FECR-RELATED"/>
    <property type="match status" value="1"/>
</dbReference>